<protein>
    <submittedName>
        <fullName evidence="3">Uncharacterized protein</fullName>
    </submittedName>
</protein>
<feature type="transmembrane region" description="Helical" evidence="2">
    <location>
        <begin position="411"/>
        <end position="431"/>
    </location>
</feature>
<dbReference type="AlphaFoldDB" id="A0A1Y6EK71"/>
<feature type="compositionally biased region" description="Basic and acidic residues" evidence="1">
    <location>
        <begin position="473"/>
        <end position="484"/>
    </location>
</feature>
<dbReference type="RefSeq" id="WP_086436424.1">
    <property type="nucleotide sequence ID" value="NZ_FXWG01000001.1"/>
</dbReference>
<feature type="transmembrane region" description="Helical" evidence="2">
    <location>
        <begin position="12"/>
        <end position="36"/>
    </location>
</feature>
<reference evidence="4" key="1">
    <citation type="submission" date="2017-04" db="EMBL/GenBank/DDBJ databases">
        <authorList>
            <person name="Varghese N."/>
            <person name="Submissions S."/>
        </authorList>
    </citation>
    <scope>NUCLEOTIDE SEQUENCE [LARGE SCALE GENOMIC DNA]</scope>
</reference>
<keyword evidence="2" id="KW-0812">Transmembrane</keyword>
<dbReference type="EMBL" id="FXWG01000001">
    <property type="protein sequence ID" value="SMQ60962.1"/>
    <property type="molecule type" value="Genomic_DNA"/>
</dbReference>
<feature type="transmembrane region" description="Helical" evidence="2">
    <location>
        <begin position="253"/>
        <end position="280"/>
    </location>
</feature>
<feature type="transmembrane region" description="Helical" evidence="2">
    <location>
        <begin position="300"/>
        <end position="323"/>
    </location>
</feature>
<dbReference type="Proteomes" id="UP000194420">
    <property type="component" value="Unassembled WGS sequence"/>
</dbReference>
<feature type="transmembrane region" description="Helical" evidence="2">
    <location>
        <begin position="162"/>
        <end position="181"/>
    </location>
</feature>
<evidence type="ECO:0000256" key="2">
    <source>
        <dbReference type="SAM" id="Phobius"/>
    </source>
</evidence>
<feature type="transmembrane region" description="Helical" evidence="2">
    <location>
        <begin position="137"/>
        <end position="155"/>
    </location>
</feature>
<feature type="transmembrane region" description="Helical" evidence="2">
    <location>
        <begin position="437"/>
        <end position="458"/>
    </location>
</feature>
<feature type="region of interest" description="Disordered" evidence="1">
    <location>
        <begin position="465"/>
        <end position="484"/>
    </location>
</feature>
<dbReference type="OrthoDB" id="7010242at2"/>
<evidence type="ECO:0000313" key="4">
    <source>
        <dbReference type="Proteomes" id="UP000194420"/>
    </source>
</evidence>
<sequence>MELTFIGLIQIAIGTLIVLVGSVRSAVIFLVVSALFDGSAAIALPELGGSSIPPVQFALLFTTLRIIAPRGGYLGYLPAAIAENKWIVFFAIYGVVAAYLAPRMFGTSIEVFPMRPELGMGPFDTIPLVPSPQNLTAAFYLIGTLLLAISSYIFCRMPQGGAALVAALLIASWLHIATGVIDLATRGTAAEVILSIFRNGGYTPLDLSISGFIRIRGVLPETSSYAGLGFALFVANAELWYRSIRSRTTGLAASALALLLVLSTASTAYVALAAYVLFLVFRAMLFPGAAPRGKLLRATYLAAAIGFLIALLMALVPRLPFAVYELVLDMTVAKPATDSGQQRLFWALQGWDTFLASYGLGIGPGSFRSSSMLTAILGSMGVVGAVTFVMYCKKVFAASRQSTWGEAASPLLSVSGALGTAALICLVPAAIASPHAVPPALFSIMAGAAIALRSEMVLPTRNEAMPRRPFRWPPERPSEEVPAE</sequence>
<evidence type="ECO:0000256" key="1">
    <source>
        <dbReference type="SAM" id="MobiDB-lite"/>
    </source>
</evidence>
<keyword evidence="2" id="KW-0472">Membrane</keyword>
<name>A0A1Y6EK71_9SPHN</name>
<accession>A0A1Y6EK71</accession>
<feature type="transmembrane region" description="Helical" evidence="2">
    <location>
        <begin position="86"/>
        <end position="105"/>
    </location>
</feature>
<feature type="transmembrane region" description="Helical" evidence="2">
    <location>
        <begin position="372"/>
        <end position="391"/>
    </location>
</feature>
<feature type="transmembrane region" description="Helical" evidence="2">
    <location>
        <begin position="56"/>
        <end position="74"/>
    </location>
</feature>
<proteinExistence type="predicted"/>
<organism evidence="3 4">
    <name type="scientific">Altererythrobacter xiamenensis</name>
    <dbReference type="NCBI Taxonomy" id="1316679"/>
    <lineage>
        <taxon>Bacteria</taxon>
        <taxon>Pseudomonadati</taxon>
        <taxon>Pseudomonadota</taxon>
        <taxon>Alphaproteobacteria</taxon>
        <taxon>Sphingomonadales</taxon>
        <taxon>Erythrobacteraceae</taxon>
        <taxon>Altererythrobacter</taxon>
    </lineage>
</organism>
<gene>
    <name evidence="3" type="ORF">SAMN06297468_0490</name>
</gene>
<keyword evidence="4" id="KW-1185">Reference proteome</keyword>
<evidence type="ECO:0000313" key="3">
    <source>
        <dbReference type="EMBL" id="SMQ60962.1"/>
    </source>
</evidence>
<keyword evidence="2" id="KW-1133">Transmembrane helix</keyword>